<comment type="cofactor">
    <cofactor evidence="17">
        <name>Mg(2+)</name>
        <dbReference type="ChEBI" id="CHEBI:18420"/>
    </cofactor>
</comment>
<dbReference type="GO" id="GO:0052855">
    <property type="term" value="F:ADP-dependent NAD(P)H-hydrate dehydratase activity"/>
    <property type="evidence" value="ECO:0007669"/>
    <property type="project" value="UniProtKB-UniRule"/>
</dbReference>
<dbReference type="EC" id="4.2.1.136" evidence="19"/>
<dbReference type="CDD" id="cd01171">
    <property type="entry name" value="YXKO-related"/>
    <property type="match status" value="1"/>
</dbReference>
<feature type="binding site" evidence="17">
    <location>
        <position position="259"/>
    </location>
    <ligand>
        <name>(6S)-NADPHX</name>
        <dbReference type="ChEBI" id="CHEBI:64076"/>
    </ligand>
</feature>
<evidence type="ECO:0000256" key="9">
    <source>
        <dbReference type="ARBA" id="ARBA00022958"/>
    </source>
</evidence>
<evidence type="ECO:0000313" key="23">
    <source>
        <dbReference type="Proteomes" id="UP000003806"/>
    </source>
</evidence>
<dbReference type="EMBL" id="CM001376">
    <property type="protein sequence ID" value="EHM12969.1"/>
    <property type="molecule type" value="Genomic_DNA"/>
</dbReference>
<comment type="caution">
    <text evidence="18">Lacks conserved residue(s) required for the propagation of feature annotation.</text>
</comment>
<evidence type="ECO:0000256" key="12">
    <source>
        <dbReference type="ARBA" id="ARBA00023239"/>
    </source>
</evidence>
<evidence type="ECO:0000256" key="8">
    <source>
        <dbReference type="ARBA" id="ARBA00022857"/>
    </source>
</evidence>
<dbReference type="InterPro" id="IPR030677">
    <property type="entry name" value="Nnr"/>
</dbReference>
<evidence type="ECO:0000256" key="17">
    <source>
        <dbReference type="HAMAP-Rule" id="MF_01965"/>
    </source>
</evidence>
<comment type="catalytic activity">
    <reaction evidence="15 17 19">
        <text>(6S)-NADHX + ADP = AMP + phosphate + NADH + H(+)</text>
        <dbReference type="Rhea" id="RHEA:32223"/>
        <dbReference type="ChEBI" id="CHEBI:15378"/>
        <dbReference type="ChEBI" id="CHEBI:43474"/>
        <dbReference type="ChEBI" id="CHEBI:57945"/>
        <dbReference type="ChEBI" id="CHEBI:64074"/>
        <dbReference type="ChEBI" id="CHEBI:456215"/>
        <dbReference type="ChEBI" id="CHEBI:456216"/>
        <dbReference type="EC" id="4.2.1.136"/>
    </reaction>
</comment>
<dbReference type="InterPro" id="IPR029056">
    <property type="entry name" value="Ribokinase-like"/>
</dbReference>
<feature type="binding site" evidence="17">
    <location>
        <position position="370"/>
    </location>
    <ligand>
        <name>(6S)-NADPHX</name>
        <dbReference type="ChEBI" id="CHEBI:64076"/>
    </ligand>
</feature>
<comment type="cofactor">
    <cofactor evidence="18 19">
        <name>K(+)</name>
        <dbReference type="ChEBI" id="CHEBI:29103"/>
    </cofactor>
    <text evidence="18 19">Binds 1 potassium ion per subunit.</text>
</comment>
<comment type="function">
    <text evidence="18">Catalyzes the epimerization of the S- and R-forms of NAD(P)HX, a damaged form of NAD(P)H that is a result of enzymatic or heat-dependent hydration. This is a prerequisite for the S-specific NAD(P)H-hydrate dehydratase to allow the repair of both epimers of NAD(P)HX.</text>
</comment>
<dbReference type="PANTHER" id="PTHR12592">
    <property type="entry name" value="ATP-DEPENDENT (S)-NAD(P)H-HYDRATE DEHYDRATASE FAMILY MEMBER"/>
    <property type="match status" value="1"/>
</dbReference>
<evidence type="ECO:0000256" key="2">
    <source>
        <dbReference type="ARBA" id="ARBA00000909"/>
    </source>
</evidence>
<dbReference type="Gene3D" id="3.40.50.10260">
    <property type="entry name" value="YjeF N-terminal domain"/>
    <property type="match status" value="1"/>
</dbReference>
<feature type="binding site" evidence="18">
    <location>
        <position position="166"/>
    </location>
    <ligand>
        <name>K(+)</name>
        <dbReference type="ChEBI" id="CHEBI:29103"/>
    </ligand>
</feature>
<organism evidence="22 23">
    <name type="scientific">Jonquetella anthropi DSM 22815</name>
    <dbReference type="NCBI Taxonomy" id="885272"/>
    <lineage>
        <taxon>Bacteria</taxon>
        <taxon>Thermotogati</taxon>
        <taxon>Synergistota</taxon>
        <taxon>Synergistia</taxon>
        <taxon>Synergistales</taxon>
        <taxon>Dethiosulfovibrionaceae</taxon>
        <taxon>Jonquetella</taxon>
    </lineage>
</organism>
<dbReference type="Pfam" id="PF01256">
    <property type="entry name" value="Carb_kinase"/>
    <property type="match status" value="1"/>
</dbReference>
<comment type="similarity">
    <text evidence="17">Belongs to the NnrD/CARKD family.</text>
</comment>
<keyword evidence="6 17" id="KW-0547">Nucleotide-binding</keyword>
<keyword evidence="12 17" id="KW-0456">Lyase</keyword>
<evidence type="ECO:0000256" key="1">
    <source>
        <dbReference type="ARBA" id="ARBA00000013"/>
    </source>
</evidence>
<comment type="function">
    <text evidence="14 19">Bifunctional enzyme that catalyzes the epimerization of the S- and R-forms of NAD(P)HX and the dehydration of the S-form of NAD(P)HX at the expense of ADP, which is converted to AMP. This allows the repair of both epimers of NAD(P)HX, a damaged form of NAD(P)H that is a result of enzymatic or heat-dependent hydration.</text>
</comment>
<evidence type="ECO:0000256" key="15">
    <source>
        <dbReference type="ARBA" id="ARBA00048238"/>
    </source>
</evidence>
<accession>H0UJW0</accession>
<dbReference type="GO" id="GO:0005524">
    <property type="term" value="F:ATP binding"/>
    <property type="evidence" value="ECO:0007669"/>
    <property type="project" value="UniProtKB-UniRule"/>
</dbReference>
<feature type="binding site" evidence="18">
    <location>
        <position position="61"/>
    </location>
    <ligand>
        <name>K(+)</name>
        <dbReference type="ChEBI" id="CHEBI:29103"/>
    </ligand>
</feature>
<feature type="binding site" evidence="17">
    <location>
        <position position="434"/>
    </location>
    <ligand>
        <name>AMP</name>
        <dbReference type="ChEBI" id="CHEBI:456215"/>
    </ligand>
</feature>
<dbReference type="SUPFAM" id="SSF53613">
    <property type="entry name" value="Ribokinase-like"/>
    <property type="match status" value="1"/>
</dbReference>
<feature type="binding site" evidence="18">
    <location>
        <position position="130"/>
    </location>
    <ligand>
        <name>K(+)</name>
        <dbReference type="ChEBI" id="CHEBI:29103"/>
    </ligand>
</feature>
<keyword evidence="10 17" id="KW-0520">NAD</keyword>
<keyword evidence="9 18" id="KW-0630">Potassium</keyword>
<evidence type="ECO:0000256" key="5">
    <source>
        <dbReference type="ARBA" id="ARBA00022723"/>
    </source>
</evidence>
<dbReference type="InterPro" id="IPR000631">
    <property type="entry name" value="CARKD"/>
</dbReference>
<evidence type="ECO:0000256" key="16">
    <source>
        <dbReference type="ARBA" id="ARBA00049209"/>
    </source>
</evidence>
<feature type="binding site" evidence="18">
    <location>
        <position position="163"/>
    </location>
    <ligand>
        <name>(6S)-NADPHX</name>
        <dbReference type="ChEBI" id="CHEBI:64076"/>
    </ligand>
</feature>
<feature type="binding site" evidence="17">
    <location>
        <position position="435"/>
    </location>
    <ligand>
        <name>(6S)-NADPHX</name>
        <dbReference type="ChEBI" id="CHEBI:64076"/>
    </ligand>
</feature>
<keyword evidence="8 17" id="KW-0521">NADP</keyword>
<sequence>MKKYYDSASVAKLDAGLISSGIPSAVLMENAGGAIARDVLELFPANGLPRRAVICVGAGNNGGDGIVVARRLALSGWAVTILLTRDREALKGDGAVFARFVPSSVRWEASGRLSDEEVLRAFDASDVVLDGLLGTGTTGEPRGEIRRLIGLLNRSAAPCLSIDLPSGIESGGPWVQAAFTSSIAAYKASCASGSRRTACGRVKLHALCFGEADQLEEPALCGLERSDVAALAPRCPNWAHKGTRGGVLIFAGSDRYRGAALLSARGALRAGAGLVVLASSSSVLDAAAASLPDAILERLDDGSDAASVLSRWKDRCRAMIVGPGLGRDGRAEEVAAAAAGFDGSSVWDGDGLSFLPRLGTSSGRRCLTPHEGEAARLLGGWDFESAPDRRAEGARRLAGLFGPTLLKGPGSLVAGEKISVIEAGGRVLAVPGSGDVLSGAVGAMLAAGLDCEAALVVAGWCHGRAGDRLTERLGADGRLAQEIADELPQCLNEVCS</sequence>
<keyword evidence="11 18" id="KW-0413">Isomerase</keyword>
<dbReference type="AlphaFoldDB" id="H0UJW0"/>
<comment type="subunit">
    <text evidence="17">Homotetramer.</text>
</comment>
<dbReference type="OrthoDB" id="9806925at2"/>
<keyword evidence="13" id="KW-0511">Multifunctional enzyme</keyword>
<dbReference type="RefSeq" id="WP_008522705.1">
    <property type="nucleotide sequence ID" value="NZ_CM001376.1"/>
</dbReference>
<dbReference type="HAMAP" id="MF_01966">
    <property type="entry name" value="NADHX_epimerase"/>
    <property type="match status" value="1"/>
</dbReference>
<dbReference type="STRING" id="885272.JonanDRAFT_0567"/>
<feature type="domain" description="YjeF C-terminal" evidence="20">
    <location>
        <begin position="224"/>
        <end position="494"/>
    </location>
</feature>
<dbReference type="Proteomes" id="UP000003806">
    <property type="component" value="Chromosome"/>
</dbReference>
<evidence type="ECO:0000313" key="22">
    <source>
        <dbReference type="EMBL" id="EHM12969.1"/>
    </source>
</evidence>
<evidence type="ECO:0000259" key="20">
    <source>
        <dbReference type="PROSITE" id="PS51383"/>
    </source>
</evidence>
<dbReference type="GO" id="GO:0110051">
    <property type="term" value="P:metabolite repair"/>
    <property type="evidence" value="ECO:0007669"/>
    <property type="project" value="TreeGrafter"/>
</dbReference>
<dbReference type="NCBIfam" id="TIGR00196">
    <property type="entry name" value="yjeF_cterm"/>
    <property type="match status" value="1"/>
</dbReference>
<evidence type="ECO:0000256" key="13">
    <source>
        <dbReference type="ARBA" id="ARBA00023268"/>
    </source>
</evidence>
<dbReference type="GO" id="GO:0052856">
    <property type="term" value="F:NAD(P)HX epimerase activity"/>
    <property type="evidence" value="ECO:0007669"/>
    <property type="project" value="UniProtKB-UniRule"/>
</dbReference>
<evidence type="ECO:0000256" key="18">
    <source>
        <dbReference type="HAMAP-Rule" id="MF_01966"/>
    </source>
</evidence>
<dbReference type="eggNOG" id="COG0062">
    <property type="taxonomic scope" value="Bacteria"/>
</dbReference>
<dbReference type="SUPFAM" id="SSF64153">
    <property type="entry name" value="YjeF N-terminal domain-like"/>
    <property type="match status" value="1"/>
</dbReference>
<comment type="function">
    <text evidence="17">Catalyzes the dehydration of the S-form of NAD(P)HX at the expense of ADP, which is converted to AMP. Together with NAD(P)HX epimerase, which catalyzes the epimerization of the S- and R-forms, the enzyme allows the repair of both epimers of NAD(P)HX, a damaged form of NAD(P)H that is a result of enzymatic or heat-dependent hydration.</text>
</comment>
<dbReference type="EC" id="5.1.99.6" evidence="19"/>
<comment type="similarity">
    <text evidence="18">Belongs to the NnrE/AIBP family.</text>
</comment>
<keyword evidence="5 18" id="KW-0479">Metal-binding</keyword>
<dbReference type="Gene3D" id="3.40.1190.20">
    <property type="match status" value="1"/>
</dbReference>
<comment type="similarity">
    <text evidence="3 19">In the N-terminal section; belongs to the NnrE/AIBP family.</text>
</comment>
<comment type="catalytic activity">
    <reaction evidence="1 18 19">
        <text>(6R)-NADHX = (6S)-NADHX</text>
        <dbReference type="Rhea" id="RHEA:32215"/>
        <dbReference type="ChEBI" id="CHEBI:64074"/>
        <dbReference type="ChEBI" id="CHEBI:64075"/>
        <dbReference type="EC" id="5.1.99.6"/>
    </reaction>
</comment>
<dbReference type="InterPro" id="IPR036652">
    <property type="entry name" value="YjeF_N_dom_sf"/>
</dbReference>
<evidence type="ECO:0000256" key="6">
    <source>
        <dbReference type="ARBA" id="ARBA00022741"/>
    </source>
</evidence>
<comment type="similarity">
    <text evidence="4 19">In the C-terminal section; belongs to the NnrD/CARKD family.</text>
</comment>
<dbReference type="GO" id="GO:0046872">
    <property type="term" value="F:metal ion binding"/>
    <property type="evidence" value="ECO:0007669"/>
    <property type="project" value="UniProtKB-UniRule"/>
</dbReference>
<proteinExistence type="inferred from homology"/>
<evidence type="ECO:0000256" key="7">
    <source>
        <dbReference type="ARBA" id="ARBA00022840"/>
    </source>
</evidence>
<keyword evidence="23" id="KW-1185">Reference proteome</keyword>
<dbReference type="InterPro" id="IPR004443">
    <property type="entry name" value="YjeF_N_dom"/>
</dbReference>
<dbReference type="Pfam" id="PF03853">
    <property type="entry name" value="YjeF_N"/>
    <property type="match status" value="1"/>
</dbReference>
<feature type="binding site" evidence="18">
    <location>
        <begin position="60"/>
        <end position="64"/>
    </location>
    <ligand>
        <name>(6S)-NADPHX</name>
        <dbReference type="ChEBI" id="CHEBI:64076"/>
    </ligand>
</feature>
<name>H0UJW0_9BACT</name>
<evidence type="ECO:0000259" key="21">
    <source>
        <dbReference type="PROSITE" id="PS51385"/>
    </source>
</evidence>
<dbReference type="eggNOG" id="COG0063">
    <property type="taxonomic scope" value="Bacteria"/>
</dbReference>
<dbReference type="PANTHER" id="PTHR12592:SF0">
    <property type="entry name" value="ATP-DEPENDENT (S)-NAD(P)H-HYDRATE DEHYDRATASE"/>
    <property type="match status" value="1"/>
</dbReference>
<dbReference type="HOGENOM" id="CLU_024853_4_3_0"/>
<evidence type="ECO:0000256" key="10">
    <source>
        <dbReference type="ARBA" id="ARBA00023027"/>
    </source>
</evidence>
<dbReference type="PROSITE" id="PS51383">
    <property type="entry name" value="YJEF_C_3"/>
    <property type="match status" value="1"/>
</dbReference>
<feature type="domain" description="YjeF N-terminal" evidence="21">
    <location>
        <begin position="10"/>
        <end position="215"/>
    </location>
</feature>
<dbReference type="NCBIfam" id="TIGR00197">
    <property type="entry name" value="yjeF_nterm"/>
    <property type="match status" value="1"/>
</dbReference>
<reference evidence="22 23" key="1">
    <citation type="submission" date="2011-11" db="EMBL/GenBank/DDBJ databases">
        <title>The Noncontiguous Finished genome of Jonquetella anthropi DSM 22815.</title>
        <authorList>
            <consortium name="US DOE Joint Genome Institute (JGI-PGF)"/>
            <person name="Lucas S."/>
            <person name="Copeland A."/>
            <person name="Lapidus A."/>
            <person name="Glavina del Rio T."/>
            <person name="Dalin E."/>
            <person name="Tice H."/>
            <person name="Bruce D."/>
            <person name="Goodwin L."/>
            <person name="Pitluck S."/>
            <person name="Peters L."/>
            <person name="Mikhailova N."/>
            <person name="Held B."/>
            <person name="Kyrpides N."/>
            <person name="Mavromatis K."/>
            <person name="Ivanova N."/>
            <person name="Markowitz V."/>
            <person name="Cheng J.-F."/>
            <person name="Hugenholtz P."/>
            <person name="Woyke T."/>
            <person name="Wu D."/>
            <person name="Gronow S."/>
            <person name="Wellnitz S."/>
            <person name="Brambilla E."/>
            <person name="Klenk H.-P."/>
            <person name="Eisen J.A."/>
        </authorList>
    </citation>
    <scope>NUCLEOTIDE SEQUENCE [LARGE SCALE GENOMIC DNA]</scope>
    <source>
        <strain evidence="22 23">DSM 22815</strain>
    </source>
</reference>
<comment type="catalytic activity">
    <reaction evidence="2 18 19">
        <text>(6R)-NADPHX = (6S)-NADPHX</text>
        <dbReference type="Rhea" id="RHEA:32227"/>
        <dbReference type="ChEBI" id="CHEBI:64076"/>
        <dbReference type="ChEBI" id="CHEBI:64077"/>
        <dbReference type="EC" id="5.1.99.6"/>
    </reaction>
</comment>
<feature type="binding site" evidence="17">
    <location>
        <begin position="407"/>
        <end position="411"/>
    </location>
    <ligand>
        <name>AMP</name>
        <dbReference type="ChEBI" id="CHEBI:456215"/>
    </ligand>
</feature>
<protein>
    <recommendedName>
        <fullName evidence="19">Bifunctional NAD(P)H-hydrate repair enzyme</fullName>
    </recommendedName>
    <alternativeName>
        <fullName evidence="19">Nicotinamide nucleotide repair protein</fullName>
    </alternativeName>
    <domain>
        <recommendedName>
            <fullName evidence="19">ADP-dependent (S)-NAD(P)H-hydrate dehydratase</fullName>
            <ecNumber evidence="19">4.2.1.136</ecNumber>
        </recommendedName>
        <alternativeName>
            <fullName evidence="19">ADP-dependent NAD(P)HX dehydratase</fullName>
        </alternativeName>
    </domain>
    <domain>
        <recommendedName>
            <fullName evidence="19">NAD(P)H-hydrate epimerase</fullName>
            <ecNumber evidence="19">5.1.99.6</ecNumber>
        </recommendedName>
    </domain>
</protein>
<dbReference type="PROSITE" id="PS51385">
    <property type="entry name" value="YJEF_N"/>
    <property type="match status" value="1"/>
</dbReference>
<dbReference type="GO" id="GO:0046496">
    <property type="term" value="P:nicotinamide nucleotide metabolic process"/>
    <property type="evidence" value="ECO:0007669"/>
    <property type="project" value="UniProtKB-UniRule"/>
</dbReference>
<evidence type="ECO:0000256" key="14">
    <source>
        <dbReference type="ARBA" id="ARBA00025153"/>
    </source>
</evidence>
<gene>
    <name evidence="17" type="primary">nnrD</name>
    <name evidence="18" type="synonym">nnrE</name>
    <name evidence="22" type="ORF">JonanDRAFT_0567</name>
</gene>
<feature type="binding site" evidence="17">
    <location>
        <position position="324"/>
    </location>
    <ligand>
        <name>(6S)-NADPHX</name>
        <dbReference type="ChEBI" id="CHEBI:64076"/>
    </ligand>
</feature>
<feature type="binding site" evidence="18">
    <location>
        <begin position="134"/>
        <end position="140"/>
    </location>
    <ligand>
        <name>(6S)-NADPHX</name>
        <dbReference type="ChEBI" id="CHEBI:64076"/>
    </ligand>
</feature>
<evidence type="ECO:0000256" key="19">
    <source>
        <dbReference type="PIRNR" id="PIRNR017184"/>
    </source>
</evidence>
<keyword evidence="7 17" id="KW-0067">ATP-binding</keyword>
<dbReference type="PIRSF" id="PIRSF017184">
    <property type="entry name" value="Nnr"/>
    <property type="match status" value="1"/>
</dbReference>
<evidence type="ECO:0000256" key="11">
    <source>
        <dbReference type="ARBA" id="ARBA00023235"/>
    </source>
</evidence>
<evidence type="ECO:0000256" key="4">
    <source>
        <dbReference type="ARBA" id="ARBA00009524"/>
    </source>
</evidence>
<evidence type="ECO:0000256" key="3">
    <source>
        <dbReference type="ARBA" id="ARBA00006001"/>
    </source>
</evidence>
<dbReference type="HAMAP" id="MF_01965">
    <property type="entry name" value="NADHX_dehydratase"/>
    <property type="match status" value="1"/>
</dbReference>
<comment type="catalytic activity">
    <reaction evidence="16 17 19">
        <text>(6S)-NADPHX + ADP = AMP + phosphate + NADPH + H(+)</text>
        <dbReference type="Rhea" id="RHEA:32235"/>
        <dbReference type="ChEBI" id="CHEBI:15378"/>
        <dbReference type="ChEBI" id="CHEBI:43474"/>
        <dbReference type="ChEBI" id="CHEBI:57783"/>
        <dbReference type="ChEBI" id="CHEBI:64076"/>
        <dbReference type="ChEBI" id="CHEBI:456215"/>
        <dbReference type="ChEBI" id="CHEBI:456216"/>
        <dbReference type="EC" id="4.2.1.136"/>
    </reaction>
</comment>